<dbReference type="InterPro" id="IPR012675">
    <property type="entry name" value="Beta-grasp_dom_sf"/>
</dbReference>
<evidence type="ECO:0000259" key="3">
    <source>
        <dbReference type="PROSITE" id="PS51384"/>
    </source>
</evidence>
<dbReference type="EMBL" id="OZ026884">
    <property type="protein sequence ID" value="CAL1240434.1"/>
    <property type="molecule type" value="Genomic_DNA"/>
</dbReference>
<sequence length="324" mass="35239">MVAIRYQGRQFPLCDGQSVLEALLAHGVPVPSACRSGVCQTCLMRAVGGVPPEASQRGLKASLRLQSYFLACVCHPTEDLEVSLPGADQAALPTTVKALEPLSEDIVQLTLECHAPLDYRPGQFIHLFPERTVGRSYSIASVPQLDKHIHLHVRHHPGGRVSGWIHHRLRPGDRVEIRGPAGDCFYVPGRPQQPMLLIGTGSGLAPLFGIVRDALAQGHTGPIRLYHGSRHRRGLYLVDELRQLAQQYPNFAYVPCLSGPEVPPGFAAGRAHAVALRDHPDLQGWRVFLCGHPEMVKVAKKAAFLARAAMADIHADPFHLGSAA</sequence>
<accession>A0ABM9NIJ3</accession>
<dbReference type="PROSITE" id="PS51384">
    <property type="entry name" value="FAD_FR"/>
    <property type="match status" value="1"/>
</dbReference>
<dbReference type="InterPro" id="IPR017927">
    <property type="entry name" value="FAD-bd_FR_type"/>
</dbReference>
<dbReference type="InterPro" id="IPR008333">
    <property type="entry name" value="Cbr1-like_FAD-bd_dom"/>
</dbReference>
<feature type="domain" description="FAD-binding FR-type" evidence="3">
    <location>
        <begin position="89"/>
        <end position="187"/>
    </location>
</feature>
<dbReference type="PANTHER" id="PTHR47354:SF5">
    <property type="entry name" value="PROTEIN RFBI"/>
    <property type="match status" value="1"/>
</dbReference>
<name>A0ABM9NIJ3_9GAMM</name>
<dbReference type="InterPro" id="IPR001433">
    <property type="entry name" value="OxRdtase_FAD/NAD-bd"/>
</dbReference>
<evidence type="ECO:0000256" key="1">
    <source>
        <dbReference type="ARBA" id="ARBA00034078"/>
    </source>
</evidence>
<dbReference type="InterPro" id="IPR050415">
    <property type="entry name" value="MRET"/>
</dbReference>
<dbReference type="InterPro" id="IPR017938">
    <property type="entry name" value="Riboflavin_synthase-like_b-brl"/>
</dbReference>
<protein>
    <submittedName>
        <fullName evidence="4">Oxygenase</fullName>
    </submittedName>
</protein>
<dbReference type="SUPFAM" id="SSF52343">
    <property type="entry name" value="Ferredoxin reductase-like, C-terminal NADP-linked domain"/>
    <property type="match status" value="1"/>
</dbReference>
<dbReference type="Pfam" id="PF00970">
    <property type="entry name" value="FAD_binding_6"/>
    <property type="match status" value="1"/>
</dbReference>
<proteinExistence type="predicted"/>
<dbReference type="PANTHER" id="PTHR47354">
    <property type="entry name" value="NADH OXIDOREDUCTASE HCR"/>
    <property type="match status" value="1"/>
</dbReference>
<dbReference type="Proteomes" id="UP001497493">
    <property type="component" value="Chromosome"/>
</dbReference>
<comment type="cofactor">
    <cofactor evidence="1">
        <name>[2Fe-2S] cluster</name>
        <dbReference type="ChEBI" id="CHEBI:190135"/>
    </cofactor>
</comment>
<dbReference type="CDD" id="cd00207">
    <property type="entry name" value="fer2"/>
    <property type="match status" value="1"/>
</dbReference>
<dbReference type="Pfam" id="PF00111">
    <property type="entry name" value="Fer2"/>
    <property type="match status" value="1"/>
</dbReference>
<dbReference type="CDD" id="cd06194">
    <property type="entry name" value="FNR_N-term_Iron_sulfur_binding"/>
    <property type="match status" value="1"/>
</dbReference>
<dbReference type="InterPro" id="IPR001709">
    <property type="entry name" value="Flavoprot_Pyr_Nucl_cyt_Rdtase"/>
</dbReference>
<dbReference type="PRINTS" id="PR00410">
    <property type="entry name" value="PHEHYDRXLASE"/>
</dbReference>
<feature type="domain" description="2Fe-2S ferredoxin-type" evidence="2">
    <location>
        <begin position="1"/>
        <end position="88"/>
    </location>
</feature>
<dbReference type="Pfam" id="PF00175">
    <property type="entry name" value="NAD_binding_1"/>
    <property type="match status" value="1"/>
</dbReference>
<keyword evidence="5" id="KW-1185">Reference proteome</keyword>
<gene>
    <name evidence="4" type="ORF">MECH1_V1_1658</name>
</gene>
<reference evidence="4 5" key="1">
    <citation type="submission" date="2024-04" db="EMBL/GenBank/DDBJ databases">
        <authorList>
            <person name="Cremers G."/>
        </authorList>
    </citation>
    <scope>NUCLEOTIDE SEQUENCE [LARGE SCALE GENOMIC DNA]</scope>
    <source>
        <strain evidence="4">MeCH1-AG</strain>
    </source>
</reference>
<dbReference type="InterPro" id="IPR039261">
    <property type="entry name" value="FNR_nucleotide-bd"/>
</dbReference>
<evidence type="ECO:0000259" key="2">
    <source>
        <dbReference type="PROSITE" id="PS51085"/>
    </source>
</evidence>
<evidence type="ECO:0000313" key="5">
    <source>
        <dbReference type="Proteomes" id="UP001497493"/>
    </source>
</evidence>
<dbReference type="Gene3D" id="2.40.30.10">
    <property type="entry name" value="Translation factors"/>
    <property type="match status" value="1"/>
</dbReference>
<dbReference type="SUPFAM" id="SSF63380">
    <property type="entry name" value="Riboflavin synthase domain-like"/>
    <property type="match status" value="1"/>
</dbReference>
<dbReference type="InterPro" id="IPR001041">
    <property type="entry name" value="2Fe-2S_ferredoxin-type"/>
</dbReference>
<dbReference type="SUPFAM" id="SSF54292">
    <property type="entry name" value="2Fe-2S ferredoxin-like"/>
    <property type="match status" value="1"/>
</dbReference>
<organism evidence="4 5">
    <name type="scientific">Candidatus Methylocalor cossyra</name>
    <dbReference type="NCBI Taxonomy" id="3108543"/>
    <lineage>
        <taxon>Bacteria</taxon>
        <taxon>Pseudomonadati</taxon>
        <taxon>Pseudomonadota</taxon>
        <taxon>Gammaproteobacteria</taxon>
        <taxon>Methylococcales</taxon>
        <taxon>Methylococcaceae</taxon>
        <taxon>Candidatus Methylocalor</taxon>
    </lineage>
</organism>
<dbReference type="RefSeq" id="WP_348757030.1">
    <property type="nucleotide sequence ID" value="NZ_OZ026884.1"/>
</dbReference>
<dbReference type="PROSITE" id="PS51085">
    <property type="entry name" value="2FE2S_FER_2"/>
    <property type="match status" value="1"/>
</dbReference>
<dbReference type="Gene3D" id="3.10.20.30">
    <property type="match status" value="1"/>
</dbReference>
<evidence type="ECO:0000313" key="4">
    <source>
        <dbReference type="EMBL" id="CAL1240434.1"/>
    </source>
</evidence>
<dbReference type="Gene3D" id="3.40.50.80">
    <property type="entry name" value="Nucleotide-binding domain of ferredoxin-NADP reductase (FNR) module"/>
    <property type="match status" value="1"/>
</dbReference>
<dbReference type="PRINTS" id="PR00371">
    <property type="entry name" value="FPNCR"/>
</dbReference>
<dbReference type="InterPro" id="IPR036010">
    <property type="entry name" value="2Fe-2S_ferredoxin-like_sf"/>
</dbReference>